<reference evidence="1 2" key="1">
    <citation type="journal article" date="2010" name="Int. J. Syst. Evol. Microbiol.">
        <title>Reclassification of Herbaspirillum putei as a later heterotypic synonym of Herbaspirillum huttiense, with the description of H. huttiense subsp. huttiense subsp. nov. and H. huttiense subsp. putei subsp. nov., comb. nov., and description of Herbaspirillum aquaticum sp. nov.</title>
        <authorList>
            <person name="Dobritsa A.P."/>
            <person name="Reddy M.C."/>
            <person name="Samadpour M."/>
        </authorList>
    </citation>
    <scope>NUCLEOTIDE SEQUENCE [LARGE SCALE GENOMIC DNA]</scope>
    <source>
        <strain evidence="1 2">IEH 4430</strain>
    </source>
</reference>
<keyword evidence="2" id="KW-1185">Reference proteome</keyword>
<name>A0A225ST44_9BURK</name>
<dbReference type="EMBL" id="NJGV01000011">
    <property type="protein sequence ID" value="OWY33983.1"/>
    <property type="molecule type" value="Genomic_DNA"/>
</dbReference>
<evidence type="ECO:0000313" key="1">
    <source>
        <dbReference type="EMBL" id="OWY33983.1"/>
    </source>
</evidence>
<organism evidence="1 2">
    <name type="scientific">Herbaspirillum aquaticum</name>
    <dbReference type="NCBI Taxonomy" id="568783"/>
    <lineage>
        <taxon>Bacteria</taxon>
        <taxon>Pseudomonadati</taxon>
        <taxon>Pseudomonadota</taxon>
        <taxon>Betaproteobacteria</taxon>
        <taxon>Burkholderiales</taxon>
        <taxon>Oxalobacteraceae</taxon>
        <taxon>Herbaspirillum</taxon>
    </lineage>
</organism>
<proteinExistence type="predicted"/>
<protein>
    <submittedName>
        <fullName evidence="1">Uncharacterized protein</fullName>
    </submittedName>
</protein>
<evidence type="ECO:0000313" key="2">
    <source>
        <dbReference type="Proteomes" id="UP000214747"/>
    </source>
</evidence>
<dbReference type="Proteomes" id="UP000214747">
    <property type="component" value="Unassembled WGS sequence"/>
</dbReference>
<accession>A0A225ST44</accession>
<dbReference type="AlphaFoldDB" id="A0A225ST44"/>
<sequence length="136" mass="15301">MVDSRRIFVDARNSANGTIPNYVPAQGLLMTHSFQTTDTEADKSFDIDKLRAALQDYQLAPRNPKKGAFLELYPVIQKRLTDGLTVKQLQQILQRNGLSISHATLMRYLKEAREQSEKLSGPVSAMQQALLAGQRR</sequence>
<comment type="caution">
    <text evidence="1">The sequence shown here is derived from an EMBL/GenBank/DDBJ whole genome shotgun (WGS) entry which is preliminary data.</text>
</comment>
<gene>
    <name evidence="1" type="ORF">CEJ45_13370</name>
</gene>